<evidence type="ECO:0000313" key="5">
    <source>
        <dbReference type="Proteomes" id="UP000659654"/>
    </source>
</evidence>
<reference evidence="6" key="1">
    <citation type="submission" date="2016-11" db="UniProtKB">
        <authorList>
            <consortium name="WormBaseParasite"/>
        </authorList>
    </citation>
    <scope>IDENTIFICATION</scope>
</reference>
<keyword evidence="1" id="KW-0479">Metal-binding</keyword>
<dbReference type="InterPro" id="IPR005301">
    <property type="entry name" value="MOB_kinase_act_fam"/>
</dbReference>
<dbReference type="Proteomes" id="UP000659654">
    <property type="component" value="Unassembled WGS sequence"/>
</dbReference>
<keyword evidence="1" id="KW-0862">Zinc</keyword>
<evidence type="ECO:0000313" key="4">
    <source>
        <dbReference type="Proteomes" id="UP000095284"/>
    </source>
</evidence>
<dbReference type="Pfam" id="PF03637">
    <property type="entry name" value="Mob1_phocein"/>
    <property type="match status" value="1"/>
</dbReference>
<dbReference type="AlphaFoldDB" id="A0A1I7SQR2"/>
<evidence type="ECO:0000256" key="1">
    <source>
        <dbReference type="PIRSR" id="PIRSR605301-1"/>
    </source>
</evidence>
<feature type="compositionally biased region" description="Polar residues" evidence="2">
    <location>
        <begin position="89"/>
        <end position="105"/>
    </location>
</feature>
<sequence>MGAKVAVCPDESSLPRPHARSVSAADAQTEKSRFERIKSSIHLWRKNFFGSCIFVKNPSRSRRKADLNKENRNNVNTGPLTHNKKTGVVSASHSSTNKTRKAPSSETCVADSFDNAMLDKLTEIPYAVDRNEWLATHVLALFEHVNALCGAVSENCTPGNCPNMNYPGCTKASWTDEKGKRHQFSAPRYIDCVMSYSEGTRSNEAVFPTKYGAPFPADFEQHCRRMVKLLWHCCGHLYAKHWDIMHVLNLRPQTALVLAHMASIARLYNLLEPKELTSLTNTLHLVRPLCLQAPPAKRSGGVVENIDQDDAWSRVPTSKSGSWGGHSAVSTNPGVAQSQTC</sequence>
<dbReference type="OrthoDB" id="8170117at2759"/>
<dbReference type="PANTHER" id="PTHR22599">
    <property type="entry name" value="MPS ONE BINDER KINASE ACTIVATOR-LIKE MOB"/>
    <property type="match status" value="1"/>
</dbReference>
<dbReference type="Gene3D" id="1.20.140.30">
    <property type="entry name" value="MOB kinase activator"/>
    <property type="match status" value="1"/>
</dbReference>
<dbReference type="Proteomes" id="UP000095284">
    <property type="component" value="Unplaced"/>
</dbReference>
<evidence type="ECO:0000313" key="6">
    <source>
        <dbReference type="WBParaSite" id="BXY_1537500.1"/>
    </source>
</evidence>
<dbReference type="Proteomes" id="UP000582659">
    <property type="component" value="Unassembled WGS sequence"/>
</dbReference>
<dbReference type="InterPro" id="IPR036703">
    <property type="entry name" value="MOB_kinase_act_sf"/>
</dbReference>
<accession>A0A1I7SQR2</accession>
<dbReference type="SUPFAM" id="SSF101152">
    <property type="entry name" value="Mob1/phocein"/>
    <property type="match status" value="1"/>
</dbReference>
<dbReference type="SMR" id="A0A1I7SQR2"/>
<evidence type="ECO:0000256" key="2">
    <source>
        <dbReference type="SAM" id="MobiDB-lite"/>
    </source>
</evidence>
<feature type="binding site" evidence="1">
    <location>
        <position position="156"/>
    </location>
    <ligand>
        <name>Zn(2+)</name>
        <dbReference type="ChEBI" id="CHEBI:29105"/>
    </ligand>
</feature>
<feature type="region of interest" description="Disordered" evidence="2">
    <location>
        <begin position="63"/>
        <end position="105"/>
    </location>
</feature>
<name>A0A1I7SQR2_BURXY</name>
<keyword evidence="5" id="KW-1185">Reference proteome</keyword>
<gene>
    <name evidence="3" type="ORF">BXYJ_LOCUS7406</name>
</gene>
<organism evidence="4 6">
    <name type="scientific">Bursaphelenchus xylophilus</name>
    <name type="common">Pinewood nematode worm</name>
    <name type="synonym">Aphelenchoides xylophilus</name>
    <dbReference type="NCBI Taxonomy" id="6326"/>
    <lineage>
        <taxon>Eukaryota</taxon>
        <taxon>Metazoa</taxon>
        <taxon>Ecdysozoa</taxon>
        <taxon>Nematoda</taxon>
        <taxon>Chromadorea</taxon>
        <taxon>Rhabditida</taxon>
        <taxon>Tylenchina</taxon>
        <taxon>Tylenchomorpha</taxon>
        <taxon>Aphelenchoidea</taxon>
        <taxon>Aphelenchoididae</taxon>
        <taxon>Bursaphelenchus</taxon>
    </lineage>
</organism>
<feature type="region of interest" description="Disordered" evidence="2">
    <location>
        <begin position="1"/>
        <end position="30"/>
    </location>
</feature>
<feature type="binding site" evidence="1">
    <location>
        <position position="241"/>
    </location>
    <ligand>
        <name>Zn(2+)</name>
        <dbReference type="ChEBI" id="CHEBI:29105"/>
    </ligand>
</feature>
<feature type="binding site" evidence="1">
    <location>
        <position position="236"/>
    </location>
    <ligand>
        <name>Zn(2+)</name>
        <dbReference type="ChEBI" id="CHEBI:29105"/>
    </ligand>
</feature>
<dbReference type="eggNOG" id="KOG0440">
    <property type="taxonomic scope" value="Eukaryota"/>
</dbReference>
<feature type="region of interest" description="Disordered" evidence="2">
    <location>
        <begin position="312"/>
        <end position="341"/>
    </location>
</feature>
<dbReference type="SMART" id="SM01388">
    <property type="entry name" value="Mob1_phocein"/>
    <property type="match status" value="1"/>
</dbReference>
<feature type="compositionally biased region" description="Polar residues" evidence="2">
    <location>
        <begin position="328"/>
        <end position="341"/>
    </location>
</feature>
<evidence type="ECO:0000313" key="3">
    <source>
        <dbReference type="EMBL" id="CAD5222438.1"/>
    </source>
</evidence>
<feature type="binding site" evidence="1">
    <location>
        <position position="161"/>
    </location>
    <ligand>
        <name>Zn(2+)</name>
        <dbReference type="ChEBI" id="CHEBI:29105"/>
    </ligand>
</feature>
<reference evidence="3" key="2">
    <citation type="submission" date="2020-09" db="EMBL/GenBank/DDBJ databases">
        <authorList>
            <person name="Kikuchi T."/>
        </authorList>
    </citation>
    <scope>NUCLEOTIDE SEQUENCE</scope>
    <source>
        <strain evidence="3">Ka4C1</strain>
    </source>
</reference>
<dbReference type="EMBL" id="CAJFCV020000003">
    <property type="protein sequence ID" value="CAG9110261.1"/>
    <property type="molecule type" value="Genomic_DNA"/>
</dbReference>
<dbReference type="WBParaSite" id="BXY_1537500.1">
    <property type="protein sequence ID" value="BXY_1537500.1"/>
    <property type="gene ID" value="BXY_1537500"/>
</dbReference>
<dbReference type="EMBL" id="CAJFDI010000003">
    <property type="protein sequence ID" value="CAD5222438.1"/>
    <property type="molecule type" value="Genomic_DNA"/>
</dbReference>
<protein>
    <submittedName>
        <fullName evidence="3">(pine wood nematode) hypothetical protein</fullName>
    </submittedName>
</protein>
<proteinExistence type="predicted"/>